<name>A0A0J5P1Z0_9PAST</name>
<organism evidence="2 3">
    <name type="scientific">Muribacter muris</name>
    <dbReference type="NCBI Taxonomy" id="67855"/>
    <lineage>
        <taxon>Bacteria</taxon>
        <taxon>Pseudomonadati</taxon>
        <taxon>Pseudomonadota</taxon>
        <taxon>Gammaproteobacteria</taxon>
        <taxon>Pasteurellales</taxon>
        <taxon>Pasteurellaceae</taxon>
        <taxon>Muribacter</taxon>
    </lineage>
</organism>
<accession>A0A0J5P1Z0</accession>
<comment type="caution">
    <text evidence="2">The sequence shown here is derived from an EMBL/GenBank/DDBJ whole genome shotgun (WGS) entry which is preliminary data.</text>
</comment>
<dbReference type="AlphaFoldDB" id="A0A0J5P1Z0"/>
<evidence type="ECO:0000313" key="2">
    <source>
        <dbReference type="EMBL" id="KMK50548.1"/>
    </source>
</evidence>
<sequence length="151" mass="17957">MGDVNNQYFHSGVNQVNGINVENQTKIEIHQHFFSPFEREKLHQEIMALRDSDPVFFKMLQNTCTRLYGSFMFVKLKDEEFRKFYEIKNVLFSMYQDKEKHRLSLTEEKAKVVQLKIDLATAQNRVADYERELSKVKRGGVLGRVMRFLEK</sequence>
<keyword evidence="3" id="KW-1185">Reference proteome</keyword>
<feature type="coiled-coil region" evidence="1">
    <location>
        <begin position="105"/>
        <end position="139"/>
    </location>
</feature>
<reference evidence="2 3" key="1">
    <citation type="submission" date="2014-12" db="EMBL/GenBank/DDBJ databases">
        <title>Reclassification of Actinobacillus muris as Muribacter muris.</title>
        <authorList>
            <person name="Christensen H."/>
            <person name="Nicklas W."/>
            <person name="Bisgaard M."/>
        </authorList>
    </citation>
    <scope>NUCLEOTIDE SEQUENCE [LARGE SCALE GENOMIC DNA]</scope>
    <source>
        <strain evidence="2 3">Ackerman80-443D</strain>
    </source>
</reference>
<dbReference type="Proteomes" id="UP000036270">
    <property type="component" value="Unassembled WGS sequence"/>
</dbReference>
<proteinExistence type="predicted"/>
<protein>
    <submittedName>
        <fullName evidence="2">Uncharacterized protein</fullName>
    </submittedName>
</protein>
<gene>
    <name evidence="2" type="ORF">RO21_11175</name>
</gene>
<dbReference type="RefSeq" id="WP_047977862.1">
    <property type="nucleotide sequence ID" value="NZ_JWIZ01000090.1"/>
</dbReference>
<keyword evidence="1" id="KW-0175">Coiled coil</keyword>
<evidence type="ECO:0000256" key="1">
    <source>
        <dbReference type="SAM" id="Coils"/>
    </source>
</evidence>
<dbReference type="EMBL" id="JWIZ01000090">
    <property type="protein sequence ID" value="KMK50548.1"/>
    <property type="molecule type" value="Genomic_DNA"/>
</dbReference>
<dbReference type="PATRIC" id="fig|67855.3.peg.2522"/>
<evidence type="ECO:0000313" key="3">
    <source>
        <dbReference type="Proteomes" id="UP000036270"/>
    </source>
</evidence>